<evidence type="ECO:0000313" key="2">
    <source>
        <dbReference type="EMBL" id="MBA2225815.1"/>
    </source>
</evidence>
<dbReference type="RefSeq" id="WP_194537251.1">
    <property type="nucleotide sequence ID" value="NZ_JACEFB010000003.1"/>
</dbReference>
<reference evidence="2 3" key="1">
    <citation type="submission" date="2020-07" db="EMBL/GenBank/DDBJ databases">
        <title>Thermogemmata thermophila gen. nov., sp. nov., a novel moderate thermophilic planctomycete from a Kamchatka hot spring.</title>
        <authorList>
            <person name="Elcheninov A.G."/>
            <person name="Podosokorskaya O.A."/>
            <person name="Kovaleva O.L."/>
            <person name="Novikov A."/>
            <person name="Bonch-Osmolovskaya E.A."/>
            <person name="Toshchakov S.V."/>
            <person name="Kublanov I.V."/>
        </authorList>
    </citation>
    <scope>NUCLEOTIDE SEQUENCE [LARGE SCALE GENOMIC DNA]</scope>
    <source>
        <strain evidence="2 3">2918</strain>
    </source>
</reference>
<organism evidence="2 3">
    <name type="scientific">Thermogemmata fonticola</name>
    <dbReference type="NCBI Taxonomy" id="2755323"/>
    <lineage>
        <taxon>Bacteria</taxon>
        <taxon>Pseudomonadati</taxon>
        <taxon>Planctomycetota</taxon>
        <taxon>Planctomycetia</taxon>
        <taxon>Gemmatales</taxon>
        <taxon>Gemmataceae</taxon>
        <taxon>Thermogemmata</taxon>
    </lineage>
</organism>
<gene>
    <name evidence="2" type="ORF">H0921_06510</name>
</gene>
<sequence>MSRTLTVFQGAWASVRQAVRAGRRTDALRLLRRYLHLPSLSVQQRARAEALTGHLYLSLGEYARARWHLRRAVMLCPTKSRWQYLLGCAWAEDPVGGHDRAARWFWRAWRRRPQHPLYRSALGEALIGMGKVRRGARLLLRAARQAPGSLPILQRLVRGMIRAGRPSLALRVVCAARFLCRTPMAGQHVEEWIRQLRFEQARRHQPLLRSAMRYSLPFPLRAG</sequence>
<dbReference type="Proteomes" id="UP000542342">
    <property type="component" value="Unassembled WGS sequence"/>
</dbReference>
<accession>A0A7V8VD21</accession>
<protein>
    <recommendedName>
        <fullName evidence="4">Tetratricopeptide repeat protein</fullName>
    </recommendedName>
</protein>
<dbReference type="PROSITE" id="PS50005">
    <property type="entry name" value="TPR"/>
    <property type="match status" value="1"/>
</dbReference>
<evidence type="ECO:0008006" key="4">
    <source>
        <dbReference type="Google" id="ProtNLM"/>
    </source>
</evidence>
<keyword evidence="3" id="KW-1185">Reference proteome</keyword>
<dbReference type="InterPro" id="IPR019734">
    <property type="entry name" value="TPR_rpt"/>
</dbReference>
<evidence type="ECO:0000256" key="1">
    <source>
        <dbReference type="PROSITE-ProRule" id="PRU00339"/>
    </source>
</evidence>
<keyword evidence="1" id="KW-0802">TPR repeat</keyword>
<evidence type="ECO:0000313" key="3">
    <source>
        <dbReference type="Proteomes" id="UP000542342"/>
    </source>
</evidence>
<name>A0A7V8VD21_9BACT</name>
<comment type="caution">
    <text evidence="2">The sequence shown here is derived from an EMBL/GenBank/DDBJ whole genome shotgun (WGS) entry which is preliminary data.</text>
</comment>
<dbReference type="AlphaFoldDB" id="A0A7V8VD21"/>
<dbReference type="EMBL" id="JACEFB010000003">
    <property type="protein sequence ID" value="MBA2225815.1"/>
    <property type="molecule type" value="Genomic_DNA"/>
</dbReference>
<dbReference type="Gene3D" id="1.25.40.10">
    <property type="entry name" value="Tetratricopeptide repeat domain"/>
    <property type="match status" value="1"/>
</dbReference>
<feature type="repeat" description="TPR" evidence="1">
    <location>
        <begin position="46"/>
        <end position="79"/>
    </location>
</feature>
<dbReference type="SUPFAM" id="SSF48452">
    <property type="entry name" value="TPR-like"/>
    <property type="match status" value="1"/>
</dbReference>
<proteinExistence type="predicted"/>
<dbReference type="InterPro" id="IPR011990">
    <property type="entry name" value="TPR-like_helical_dom_sf"/>
</dbReference>